<dbReference type="OrthoDB" id="516834at2"/>
<dbReference type="PANTHER" id="PTHR33755:SF9">
    <property type="entry name" value="TOXIN PARE1"/>
    <property type="match status" value="1"/>
</dbReference>
<sequence length="97" mass="11614">MGSFTLTQKARDDMLSIGRYTRKQWGKTQQKRYLIQLDAAFHDLAHNPQIGRVCNDIREGYYKFGVGKHLIFYRHKEKDQIEIVRILHVRMDIEQHL</sequence>
<dbReference type="InterPro" id="IPR035093">
    <property type="entry name" value="RelE/ParE_toxin_dom_sf"/>
</dbReference>
<proteinExistence type="inferred from homology"/>
<dbReference type="Gene3D" id="3.30.2310.20">
    <property type="entry name" value="RelE-like"/>
    <property type="match status" value="1"/>
</dbReference>
<evidence type="ECO:0000256" key="3">
    <source>
        <dbReference type="PIRNR" id="PIRNR029218"/>
    </source>
</evidence>
<organism evidence="4 5">
    <name type="scientific">Nitrosomonas oligotropha</name>
    <dbReference type="NCBI Taxonomy" id="42354"/>
    <lineage>
        <taxon>Bacteria</taxon>
        <taxon>Pseudomonadati</taxon>
        <taxon>Pseudomonadota</taxon>
        <taxon>Betaproteobacteria</taxon>
        <taxon>Nitrosomonadales</taxon>
        <taxon>Nitrosomonadaceae</taxon>
        <taxon>Nitrosomonas</taxon>
    </lineage>
</organism>
<dbReference type="PANTHER" id="PTHR33755">
    <property type="entry name" value="TOXIN PARE1-RELATED"/>
    <property type="match status" value="1"/>
</dbReference>
<keyword evidence="5" id="KW-1185">Reference proteome</keyword>
<dbReference type="InterPro" id="IPR007712">
    <property type="entry name" value="RelE/ParE_toxin"/>
</dbReference>
<evidence type="ECO:0000256" key="2">
    <source>
        <dbReference type="ARBA" id="ARBA00022649"/>
    </source>
</evidence>
<dbReference type="STRING" id="42354.SAMN05216333_1556"/>
<evidence type="ECO:0000256" key="1">
    <source>
        <dbReference type="ARBA" id="ARBA00006226"/>
    </source>
</evidence>
<dbReference type="Proteomes" id="UP000198814">
    <property type="component" value="Unassembled WGS sequence"/>
</dbReference>
<comment type="similarity">
    <text evidence="1 3">Belongs to the RelE toxin family.</text>
</comment>
<evidence type="ECO:0000313" key="4">
    <source>
        <dbReference type="EMBL" id="SEP14160.1"/>
    </source>
</evidence>
<gene>
    <name evidence="4" type="ORF">SAMN05216333_1556</name>
</gene>
<dbReference type="PIRSF" id="PIRSF029218">
    <property type="entry name" value="ParE"/>
    <property type="match status" value="1"/>
</dbReference>
<protein>
    <recommendedName>
        <fullName evidence="3">Toxin</fullName>
    </recommendedName>
</protein>
<dbReference type="RefSeq" id="WP_090322796.1">
    <property type="nucleotide sequence ID" value="NZ_FNOE01000056.1"/>
</dbReference>
<dbReference type="InterPro" id="IPR028344">
    <property type="entry name" value="ParE1/4"/>
</dbReference>
<reference evidence="5" key="1">
    <citation type="submission" date="2016-10" db="EMBL/GenBank/DDBJ databases">
        <authorList>
            <person name="Varghese N."/>
            <person name="Submissions S."/>
        </authorList>
    </citation>
    <scope>NUCLEOTIDE SEQUENCE [LARGE SCALE GENOMIC DNA]</scope>
    <source>
        <strain evidence="5">Nm76</strain>
    </source>
</reference>
<name>A0A1H8VFQ6_9PROT</name>
<keyword evidence="2" id="KW-1277">Toxin-antitoxin system</keyword>
<dbReference type="AlphaFoldDB" id="A0A1H8VFQ6"/>
<dbReference type="EMBL" id="FODO01000055">
    <property type="protein sequence ID" value="SEP14160.1"/>
    <property type="molecule type" value="Genomic_DNA"/>
</dbReference>
<accession>A0A1H8VFQ6</accession>
<dbReference type="Pfam" id="PF05016">
    <property type="entry name" value="ParE_toxin"/>
    <property type="match status" value="1"/>
</dbReference>
<evidence type="ECO:0000313" key="5">
    <source>
        <dbReference type="Proteomes" id="UP000198814"/>
    </source>
</evidence>
<dbReference type="InterPro" id="IPR051803">
    <property type="entry name" value="TA_system_RelE-like_toxin"/>
</dbReference>